<dbReference type="PANTHER" id="PTHR37947">
    <property type="entry name" value="BLL2462 PROTEIN"/>
    <property type="match status" value="1"/>
</dbReference>
<organism evidence="2 3">
    <name type="scientific">Ahrensia marina</name>
    <dbReference type="NCBI Taxonomy" id="1514904"/>
    <lineage>
        <taxon>Bacteria</taxon>
        <taxon>Pseudomonadati</taxon>
        <taxon>Pseudomonadota</taxon>
        <taxon>Alphaproteobacteria</taxon>
        <taxon>Hyphomicrobiales</taxon>
        <taxon>Ahrensiaceae</taxon>
        <taxon>Ahrensia</taxon>
    </lineage>
</organism>
<keyword evidence="1" id="KW-1133">Transmembrane helix</keyword>
<dbReference type="RefSeq" id="WP_053999867.1">
    <property type="nucleotide sequence ID" value="NZ_JXMU01000020.1"/>
</dbReference>
<feature type="transmembrane region" description="Helical" evidence="1">
    <location>
        <begin position="672"/>
        <end position="691"/>
    </location>
</feature>
<gene>
    <name evidence="2" type="ORF">SU32_13295</name>
</gene>
<dbReference type="PATRIC" id="fig|1514904.3.peg.1790"/>
<protein>
    <submittedName>
        <fullName evidence="2">Membrane protein</fullName>
    </submittedName>
</protein>
<dbReference type="AlphaFoldDB" id="A0A0M9GLV5"/>
<dbReference type="EMBL" id="JXMU01000020">
    <property type="protein sequence ID" value="KPB00466.1"/>
    <property type="molecule type" value="Genomic_DNA"/>
</dbReference>
<dbReference type="Proteomes" id="UP000038011">
    <property type="component" value="Unassembled WGS sequence"/>
</dbReference>
<dbReference type="Gene3D" id="3.40.50.880">
    <property type="match status" value="1"/>
</dbReference>
<dbReference type="InterPro" id="IPR029062">
    <property type="entry name" value="Class_I_gatase-like"/>
</dbReference>
<dbReference type="STRING" id="1514904.SU32_13295"/>
<proteinExistence type="predicted"/>
<dbReference type="SUPFAM" id="SSF52317">
    <property type="entry name" value="Class I glutamine amidotransferase-like"/>
    <property type="match status" value="1"/>
</dbReference>
<keyword evidence="3" id="KW-1185">Reference proteome</keyword>
<dbReference type="PANTHER" id="PTHR37947:SF1">
    <property type="entry name" value="BLL2462 PROTEIN"/>
    <property type="match status" value="1"/>
</dbReference>
<name>A0A0M9GLV5_9HYPH</name>
<dbReference type="OrthoDB" id="9769144at2"/>
<evidence type="ECO:0000313" key="3">
    <source>
        <dbReference type="Proteomes" id="UP000038011"/>
    </source>
</evidence>
<dbReference type="Gene3D" id="2.60.40.10">
    <property type="entry name" value="Immunoglobulins"/>
    <property type="match status" value="1"/>
</dbReference>
<accession>A0A0M9GLV5</accession>
<keyword evidence="1" id="KW-0472">Membrane</keyword>
<keyword evidence="1" id="KW-0812">Transmembrane</keyword>
<feature type="transmembrane region" description="Helical" evidence="1">
    <location>
        <begin position="40"/>
        <end position="58"/>
    </location>
</feature>
<evidence type="ECO:0000313" key="2">
    <source>
        <dbReference type="EMBL" id="KPB00466.1"/>
    </source>
</evidence>
<feature type="transmembrane region" description="Helical" evidence="1">
    <location>
        <begin position="12"/>
        <end position="33"/>
    </location>
</feature>
<reference evidence="2 3" key="1">
    <citation type="submission" date="2015-01" db="EMBL/GenBank/DDBJ databases">
        <title>Ahrensia donghaiensis sp. nov., a novel dimethylsulphoniopropionate-cleavage bacterium isolated from seawater and emended descriptions of the genus Ahrensia and Ahrensia kielensis.</title>
        <authorList>
            <person name="Liu J."/>
        </authorList>
    </citation>
    <scope>NUCLEOTIDE SEQUENCE [LARGE SCALE GENOMIC DNA]</scope>
    <source>
        <strain evidence="2 3">LZD062</strain>
    </source>
</reference>
<comment type="caution">
    <text evidence="2">The sequence shown here is derived from an EMBL/GenBank/DDBJ whole genome shotgun (WGS) entry which is preliminary data.</text>
</comment>
<dbReference type="InterPro" id="IPR013783">
    <property type="entry name" value="Ig-like_fold"/>
</dbReference>
<evidence type="ECO:0000256" key="1">
    <source>
        <dbReference type="SAM" id="Phobius"/>
    </source>
</evidence>
<sequence>MTNYSIAFDPFLPWPVIWFALAFAVLLSGIILVLRTRGGVLRALAFLALAVALANPVISQEDRTALPTSVAIIVDQSQSQRLDGRTDTTEQTVERLTANFERYDQFDVRVIETARAENADAQTQTRLFEALRSVFRDVPPSRIGGAVFVTDGQVHDVPNINEALGFDAPVHALITGRPDEYDRKMQLVEAPRFAIVGDPVQVSYRVEHQGDVPAGNESVEVSIYRNGELLAVEQALANETFEAEIELDRSGKNIIEFATDEIDGELTGNNNRAVVRIEGIRENLRVLLVSGEPHSGERTWRNLLKSDASVDLVHFTILRPPEKQDGTPINELSLIAFPTRELFVERIEDFDLIVFDRYQNRNVLPVLYYDYIAEYVRNGGALLIAAGGEYAGDSSVARTPLFSALPAVPTGQVQMAGYYPRISDDGKRHPVTRDLPGGASEPPNWGRWFRTVDVQDVEGTTIMQAANQKPLLVLDEYEEGRVGLMLSDHGWLWARGFEGGGPHVNLYRRLAHWLMKEPDLEAEALRAEPDGQTLKVTRQTMADAADPVTIIAPDGQEIILELQKTDEGLFEGSYETGQIGLFEISDATQSTLSHIGPIDAPEFRDMISTTGILEPYLNEARGDTRRLLNDNGDISVPNILPIRSNVETAGRDWIGFKMTQETELRGINRQGVFAGFLGLALLLLAFSAMWYREGK</sequence>